<organism evidence="2 3">
    <name type="scientific">Variovorax paradoxus</name>
    <dbReference type="NCBI Taxonomy" id="34073"/>
    <lineage>
        <taxon>Bacteria</taxon>
        <taxon>Pseudomonadati</taxon>
        <taxon>Pseudomonadota</taxon>
        <taxon>Betaproteobacteria</taxon>
        <taxon>Burkholderiales</taxon>
        <taxon>Comamonadaceae</taxon>
        <taxon>Variovorax</taxon>
    </lineage>
</organism>
<dbReference type="EMBL" id="JXQQ01000008">
    <property type="protein sequence ID" value="KIQ35896.1"/>
    <property type="molecule type" value="Genomic_DNA"/>
</dbReference>
<keyword evidence="1" id="KW-0472">Membrane</keyword>
<feature type="transmembrane region" description="Helical" evidence="1">
    <location>
        <begin position="157"/>
        <end position="176"/>
    </location>
</feature>
<dbReference type="PANTHER" id="PTHR34368:SF1">
    <property type="entry name" value="OS01G0962200 PROTEIN"/>
    <property type="match status" value="1"/>
</dbReference>
<feature type="transmembrane region" description="Helical" evidence="1">
    <location>
        <begin position="104"/>
        <end position="124"/>
    </location>
</feature>
<feature type="transmembrane region" description="Helical" evidence="1">
    <location>
        <begin position="182"/>
        <end position="202"/>
    </location>
</feature>
<evidence type="ECO:0008006" key="4">
    <source>
        <dbReference type="Google" id="ProtNLM"/>
    </source>
</evidence>
<feature type="transmembrane region" description="Helical" evidence="1">
    <location>
        <begin position="56"/>
        <end position="73"/>
    </location>
</feature>
<keyword evidence="1" id="KW-0812">Transmembrane</keyword>
<gene>
    <name evidence="2" type="ORF">RT97_03790</name>
</gene>
<comment type="caution">
    <text evidence="2">The sequence shown here is derived from an EMBL/GenBank/DDBJ whole genome shotgun (WGS) entry which is preliminary data.</text>
</comment>
<dbReference type="AlphaFoldDB" id="A0A0D0MTN2"/>
<accession>A0A0D0MTN2</accession>
<dbReference type="RefSeq" id="WP_042577450.1">
    <property type="nucleotide sequence ID" value="NZ_JXQQ01000008.1"/>
</dbReference>
<dbReference type="PANTHER" id="PTHR34368">
    <property type="entry name" value="OS01G0962200 PROTEIN"/>
    <property type="match status" value="1"/>
</dbReference>
<dbReference type="OrthoDB" id="6088058at2"/>
<reference evidence="2 3" key="1">
    <citation type="submission" date="2014-12" db="EMBL/GenBank/DDBJ databases">
        <title>16Stimator: statistical estimation of ribosomal gene copy numbers from draft genome assemblies.</title>
        <authorList>
            <person name="Perisin M.A."/>
            <person name="Vetter M."/>
            <person name="Gilbert J.A."/>
            <person name="Bergelson J."/>
        </authorList>
    </citation>
    <scope>NUCLEOTIDE SEQUENCE [LARGE SCALE GENOMIC DNA]</scope>
    <source>
        <strain evidence="2 3">MEDvA23</strain>
    </source>
</reference>
<proteinExistence type="predicted"/>
<sequence length="285" mass="30451">MLLPALSRRERALLVTFALLTLVAFFGPALPAADVAFASVFADDRGWHGLPNAMDVLSNLPFVVIGFLGLYRLNRIDRSHQEALSEYPLAPPASDPPDNTLDCAWLFFAGLIATAAGSAFYHLMPDAPRLAADRAGMAVAFAGLIGIAVCERVSQRTGWPAAWFVLTAGLLAAEVAQETGNVMPWALVQFGGMALVLTLALAAPMRGAVGLKLGWVIFFYALAKAFELGDRQIYEATHHLVSGHTLKHLTAALAGLPVLLALRTMEKGWQADLLRHNPDAAAVTA</sequence>
<dbReference type="Proteomes" id="UP000032067">
    <property type="component" value="Unassembled WGS sequence"/>
</dbReference>
<evidence type="ECO:0000256" key="1">
    <source>
        <dbReference type="SAM" id="Phobius"/>
    </source>
</evidence>
<feature type="transmembrane region" description="Helical" evidence="1">
    <location>
        <begin position="130"/>
        <end position="150"/>
    </location>
</feature>
<evidence type="ECO:0000313" key="3">
    <source>
        <dbReference type="Proteomes" id="UP000032067"/>
    </source>
</evidence>
<protein>
    <recommendedName>
        <fullName evidence="4">Alkaline phytoceramidase</fullName>
    </recommendedName>
</protein>
<keyword evidence="1" id="KW-1133">Transmembrane helix</keyword>
<name>A0A0D0MTN2_VARPD</name>
<evidence type="ECO:0000313" key="2">
    <source>
        <dbReference type="EMBL" id="KIQ35896.1"/>
    </source>
</evidence>